<keyword evidence="4" id="KW-0949">S-adenosyl-L-methionine</keyword>
<dbReference type="CDD" id="cd01335">
    <property type="entry name" value="Radical_SAM"/>
    <property type="match status" value="1"/>
</dbReference>
<name>A0A117M6A4_UNCT6</name>
<dbReference type="GO" id="GO:0046872">
    <property type="term" value="F:metal ion binding"/>
    <property type="evidence" value="ECO:0007669"/>
    <property type="project" value="UniProtKB-KW"/>
</dbReference>
<comment type="caution">
    <text evidence="10">The sequence shown here is derived from an EMBL/GenBank/DDBJ whole genome shotgun (WGS) entry which is preliminary data.</text>
</comment>
<dbReference type="SUPFAM" id="SSF102114">
    <property type="entry name" value="Radical SAM enzymes"/>
    <property type="match status" value="1"/>
</dbReference>
<dbReference type="InterPro" id="IPR038135">
    <property type="entry name" value="Methylthiotransferase_N_sf"/>
</dbReference>
<protein>
    <submittedName>
        <fullName evidence="10">tRNA methylthiotransferase YqeV</fullName>
    </submittedName>
</protein>
<feature type="domain" description="Radical SAM core" evidence="9">
    <location>
        <begin position="102"/>
        <end position="332"/>
    </location>
</feature>
<dbReference type="Pfam" id="PF00919">
    <property type="entry name" value="UPF0004"/>
    <property type="match status" value="1"/>
</dbReference>
<evidence type="ECO:0000256" key="7">
    <source>
        <dbReference type="ARBA" id="ARBA00023014"/>
    </source>
</evidence>
<dbReference type="AlphaFoldDB" id="A0A117M6A4"/>
<reference evidence="11" key="1">
    <citation type="journal article" date="2015" name="MBio">
        <title>Genome-Resolved Metagenomic Analysis Reveals Roles for Candidate Phyla and Other Microbial Community Members in Biogeochemical Transformations in Oil Reservoirs.</title>
        <authorList>
            <person name="Hu P."/>
            <person name="Tom L."/>
            <person name="Singh A."/>
            <person name="Thomas B.C."/>
            <person name="Baker B.J."/>
            <person name="Piceno Y.M."/>
            <person name="Andersen G.L."/>
            <person name="Banfield J.F."/>
        </authorList>
    </citation>
    <scope>NUCLEOTIDE SEQUENCE [LARGE SCALE GENOMIC DNA]</scope>
</reference>
<dbReference type="GO" id="GO:0051539">
    <property type="term" value="F:4 iron, 4 sulfur cluster binding"/>
    <property type="evidence" value="ECO:0007669"/>
    <property type="project" value="UniProtKB-KW"/>
</dbReference>
<proteinExistence type="predicted"/>
<dbReference type="SFLD" id="SFLDS00029">
    <property type="entry name" value="Radical_SAM"/>
    <property type="match status" value="1"/>
</dbReference>
<accession>A0A117M6A4</accession>
<dbReference type="InterPro" id="IPR058240">
    <property type="entry name" value="rSAM_sf"/>
</dbReference>
<evidence type="ECO:0000256" key="6">
    <source>
        <dbReference type="ARBA" id="ARBA00023004"/>
    </source>
</evidence>
<evidence type="ECO:0000313" key="11">
    <source>
        <dbReference type="Proteomes" id="UP000053467"/>
    </source>
</evidence>
<dbReference type="SMART" id="SM00729">
    <property type="entry name" value="Elp3"/>
    <property type="match status" value="1"/>
</dbReference>
<dbReference type="InterPro" id="IPR007197">
    <property type="entry name" value="rSAM"/>
</dbReference>
<dbReference type="Gene3D" id="3.40.50.12160">
    <property type="entry name" value="Methylthiotransferase, N-terminal domain"/>
    <property type="match status" value="1"/>
</dbReference>
<dbReference type="InterPro" id="IPR020612">
    <property type="entry name" value="Methylthiotransferase_CS"/>
</dbReference>
<comment type="cofactor">
    <cofactor evidence="1">
        <name>[4Fe-4S] cluster</name>
        <dbReference type="ChEBI" id="CHEBI:49883"/>
    </cofactor>
</comment>
<evidence type="ECO:0000256" key="2">
    <source>
        <dbReference type="ARBA" id="ARBA00022485"/>
    </source>
</evidence>
<evidence type="ECO:0000259" key="9">
    <source>
        <dbReference type="PROSITE" id="PS51918"/>
    </source>
</evidence>
<evidence type="ECO:0000259" key="8">
    <source>
        <dbReference type="PROSITE" id="PS51449"/>
    </source>
</evidence>
<dbReference type="Gene3D" id="3.80.30.20">
    <property type="entry name" value="tm_1862 like domain"/>
    <property type="match status" value="1"/>
</dbReference>
<sequence>MKIFFYSMGCKLNQSLTKRYIGNLVENGWEVCSEPSDADIILLSSCIVTETSQKQFENLLERMIKKYPEKRFQVVGCFDKNSLERDVEYIDQEKIFQSKNSFINRTRVEIPIQTGCNSFCSYCIVPYFRGEEKSIGIESILYEVENLVKRNVKEIVLTGVHIGRFNHEGKNLLDLVEILSEKPVERVRLSSLDISEITEKDIERLGKIKKVVPFFHLSLQHVSEKVLKMMKRKYDIEKIKNILFSFKENFYKPMLGCDVIVGFPFEDDSDFLEMVEFFKGGEISHFHIFPYSRRKGTLAYYFENNKNSRIPIDEKMKIMREIHKERKENFLKSLKGENETIIFEGVKDGKIKGKGERYFDGYLEYDDKFKKGDIIKVKILDYVDGKVICEKRNF</sequence>
<dbReference type="PROSITE" id="PS51918">
    <property type="entry name" value="RADICAL_SAM"/>
    <property type="match status" value="1"/>
</dbReference>
<gene>
    <name evidence="10" type="ORF">XE03_1295</name>
</gene>
<keyword evidence="2" id="KW-0004">4Fe-4S</keyword>
<keyword evidence="5" id="KW-0479">Metal-binding</keyword>
<dbReference type="EMBL" id="LGGX01000013">
    <property type="protein sequence ID" value="KUK86697.1"/>
    <property type="molecule type" value="Genomic_DNA"/>
</dbReference>
<evidence type="ECO:0000313" key="10">
    <source>
        <dbReference type="EMBL" id="KUK86697.1"/>
    </source>
</evidence>
<keyword evidence="7" id="KW-0411">Iron-sulfur</keyword>
<organism evidence="10 11">
    <name type="scientific">candidate division TA06 bacterium 34_109</name>
    <dbReference type="NCBI Taxonomy" id="1635277"/>
    <lineage>
        <taxon>Bacteria</taxon>
        <taxon>Bacteria division TA06</taxon>
    </lineage>
</organism>
<dbReference type="Proteomes" id="UP000053467">
    <property type="component" value="Unassembled WGS sequence"/>
</dbReference>
<evidence type="ECO:0000256" key="3">
    <source>
        <dbReference type="ARBA" id="ARBA00022679"/>
    </source>
</evidence>
<dbReference type="InterPro" id="IPR023404">
    <property type="entry name" value="rSAM_horseshoe"/>
</dbReference>
<dbReference type="InterPro" id="IPR006638">
    <property type="entry name" value="Elp3/MiaA/NifB-like_rSAM"/>
</dbReference>
<keyword evidence="3 10" id="KW-0808">Transferase</keyword>
<dbReference type="PROSITE" id="PS01278">
    <property type="entry name" value="MTTASE_RADICAL"/>
    <property type="match status" value="1"/>
</dbReference>
<keyword evidence="6" id="KW-0408">Iron</keyword>
<dbReference type="PANTHER" id="PTHR11918">
    <property type="entry name" value="RADICAL SAM PROTEINS"/>
    <property type="match status" value="1"/>
</dbReference>
<evidence type="ECO:0000256" key="1">
    <source>
        <dbReference type="ARBA" id="ARBA00001966"/>
    </source>
</evidence>
<feature type="domain" description="MTTase N-terminal" evidence="8">
    <location>
        <begin position="1"/>
        <end position="108"/>
    </location>
</feature>
<dbReference type="PANTHER" id="PTHR11918:SF45">
    <property type="entry name" value="THREONYLCARBAMOYLADENOSINE TRNA METHYLTHIOTRANSFERASE"/>
    <property type="match status" value="1"/>
</dbReference>
<dbReference type="Pfam" id="PF04055">
    <property type="entry name" value="Radical_SAM"/>
    <property type="match status" value="1"/>
</dbReference>
<dbReference type="PATRIC" id="fig|1635277.3.peg.1930"/>
<evidence type="ECO:0000256" key="5">
    <source>
        <dbReference type="ARBA" id="ARBA00022723"/>
    </source>
</evidence>
<dbReference type="PROSITE" id="PS51449">
    <property type="entry name" value="MTTASE_N"/>
    <property type="match status" value="1"/>
</dbReference>
<dbReference type="InterPro" id="IPR013848">
    <property type="entry name" value="Methylthiotransferase_N"/>
</dbReference>
<dbReference type="GO" id="GO:0035598">
    <property type="term" value="F:tRNA (N(6)-L-threonylcarbamoyladenosine(37)-C(2))-methylthiotransferase activity"/>
    <property type="evidence" value="ECO:0007669"/>
    <property type="project" value="TreeGrafter"/>
</dbReference>
<dbReference type="SFLD" id="SFLDG01082">
    <property type="entry name" value="B12-binding_domain_containing"/>
    <property type="match status" value="1"/>
</dbReference>
<evidence type="ECO:0000256" key="4">
    <source>
        <dbReference type="ARBA" id="ARBA00022691"/>
    </source>
</evidence>